<dbReference type="RefSeq" id="WP_137630375.1">
    <property type="nucleotide sequence ID" value="NZ_BJDO01000007.1"/>
</dbReference>
<evidence type="ECO:0000313" key="3">
    <source>
        <dbReference type="Proteomes" id="UP001596190"/>
    </source>
</evidence>
<feature type="signal peptide" evidence="1">
    <location>
        <begin position="1"/>
        <end position="28"/>
    </location>
</feature>
<name>A0ABW1T7K7_9LACO</name>
<dbReference type="Proteomes" id="UP001596190">
    <property type="component" value="Unassembled WGS sequence"/>
</dbReference>
<comment type="caution">
    <text evidence="2">The sequence shown here is derived from an EMBL/GenBank/DDBJ whole genome shotgun (WGS) entry which is preliminary data.</text>
</comment>
<protein>
    <submittedName>
        <fullName evidence="2">Uncharacterized protein</fullName>
    </submittedName>
</protein>
<organism evidence="2 3">
    <name type="scientific">Secundilactobacillus hailunensis</name>
    <dbReference type="NCBI Taxonomy" id="2559923"/>
    <lineage>
        <taxon>Bacteria</taxon>
        <taxon>Bacillati</taxon>
        <taxon>Bacillota</taxon>
        <taxon>Bacilli</taxon>
        <taxon>Lactobacillales</taxon>
        <taxon>Lactobacillaceae</taxon>
        <taxon>Secundilactobacillus</taxon>
    </lineage>
</organism>
<reference evidence="3" key="1">
    <citation type="journal article" date="2019" name="Int. J. Syst. Evol. Microbiol.">
        <title>The Global Catalogue of Microorganisms (GCM) 10K type strain sequencing project: providing services to taxonomists for standard genome sequencing and annotation.</title>
        <authorList>
            <consortium name="The Broad Institute Genomics Platform"/>
            <consortium name="The Broad Institute Genome Sequencing Center for Infectious Disease"/>
            <person name="Wu L."/>
            <person name="Ma J."/>
        </authorList>
    </citation>
    <scope>NUCLEOTIDE SEQUENCE [LARGE SCALE GENOMIC DNA]</scope>
    <source>
        <strain evidence="3">CCM 8950</strain>
    </source>
</reference>
<feature type="chain" id="PRO_5045181734" evidence="1">
    <location>
        <begin position="29"/>
        <end position="142"/>
    </location>
</feature>
<evidence type="ECO:0000313" key="2">
    <source>
        <dbReference type="EMBL" id="MFC6253505.1"/>
    </source>
</evidence>
<sequence>MKKSILVTLTLSAGLIASIGVTSTTASAATWHSGTPSFLVGHKYRSSIHHGYQGIPTYQHLTATKHSIDYVYSQSDGYGGTHTGYQYNGKTYTVRYRAIDWSGNHKYHSYKITRLSSKHIKVNGQKMVKFSKYPTWHGKAVR</sequence>
<proteinExistence type="predicted"/>
<evidence type="ECO:0000256" key="1">
    <source>
        <dbReference type="SAM" id="SignalP"/>
    </source>
</evidence>
<gene>
    <name evidence="2" type="ORF">ACFP1H_02660</name>
</gene>
<keyword evidence="1" id="KW-0732">Signal</keyword>
<keyword evidence="3" id="KW-1185">Reference proteome</keyword>
<dbReference type="EMBL" id="JBHSSA010000029">
    <property type="protein sequence ID" value="MFC6253505.1"/>
    <property type="molecule type" value="Genomic_DNA"/>
</dbReference>
<accession>A0ABW1T7K7</accession>